<proteinExistence type="predicted"/>
<feature type="domain" description="EamA" evidence="6">
    <location>
        <begin position="135"/>
        <end position="275"/>
    </location>
</feature>
<dbReference type="SUPFAM" id="SSF103481">
    <property type="entry name" value="Multidrug resistance efflux transporter EmrE"/>
    <property type="match status" value="2"/>
</dbReference>
<dbReference type="AlphaFoldDB" id="A0A515EVP5"/>
<feature type="transmembrane region" description="Helical" evidence="5">
    <location>
        <begin position="108"/>
        <end position="126"/>
    </location>
</feature>
<evidence type="ECO:0000256" key="3">
    <source>
        <dbReference type="ARBA" id="ARBA00022989"/>
    </source>
</evidence>
<gene>
    <name evidence="7" type="ORF">EXZ61_03100</name>
</gene>
<dbReference type="InterPro" id="IPR000620">
    <property type="entry name" value="EamA_dom"/>
</dbReference>
<dbReference type="InterPro" id="IPR037185">
    <property type="entry name" value="EmrE-like"/>
</dbReference>
<evidence type="ECO:0000259" key="6">
    <source>
        <dbReference type="Pfam" id="PF00892"/>
    </source>
</evidence>
<evidence type="ECO:0000313" key="7">
    <source>
        <dbReference type="EMBL" id="QDL56643.1"/>
    </source>
</evidence>
<keyword evidence="4 5" id="KW-0472">Membrane</keyword>
<feature type="transmembrane region" description="Helical" evidence="5">
    <location>
        <begin position="20"/>
        <end position="40"/>
    </location>
</feature>
<feature type="domain" description="EamA" evidence="6">
    <location>
        <begin position="2"/>
        <end position="121"/>
    </location>
</feature>
<reference evidence="8" key="2">
    <citation type="journal article" date="2020" name="Int. J. Syst. Evol. Microbiol.">
        <title>Genomic insights into a novel species Rhodoferax aquaticus sp. nov., isolated from freshwater.</title>
        <authorList>
            <person name="Li T."/>
            <person name="Zhuo Y."/>
            <person name="Jin C.Z."/>
            <person name="Wu X."/>
            <person name="Ko S.R."/>
            <person name="Jin F.J."/>
            <person name="Ahn C.Y."/>
            <person name="Oh H.M."/>
            <person name="Lee H.G."/>
            <person name="Jin L."/>
        </authorList>
    </citation>
    <scope>NUCLEOTIDE SEQUENCE [LARGE SCALE GENOMIC DNA]</scope>
    <source>
        <strain evidence="8">Gr-4</strain>
    </source>
</reference>
<dbReference type="PANTHER" id="PTHR32322">
    <property type="entry name" value="INNER MEMBRANE TRANSPORTER"/>
    <property type="match status" value="1"/>
</dbReference>
<dbReference type="InterPro" id="IPR050638">
    <property type="entry name" value="AA-Vitamin_Transporters"/>
</dbReference>
<organism evidence="7 8">
    <name type="scientific">Rhodoferax aquaticus</name>
    <dbReference type="NCBI Taxonomy" id="2527691"/>
    <lineage>
        <taxon>Bacteria</taxon>
        <taxon>Pseudomonadati</taxon>
        <taxon>Pseudomonadota</taxon>
        <taxon>Betaproteobacteria</taxon>
        <taxon>Burkholderiales</taxon>
        <taxon>Comamonadaceae</taxon>
        <taxon>Rhodoferax</taxon>
    </lineage>
</organism>
<feature type="transmembrane region" description="Helical" evidence="5">
    <location>
        <begin position="166"/>
        <end position="187"/>
    </location>
</feature>
<name>A0A515EVP5_9BURK</name>
<keyword evidence="3 5" id="KW-1133">Transmembrane helix</keyword>
<feature type="transmembrane region" description="Helical" evidence="5">
    <location>
        <begin position="235"/>
        <end position="254"/>
    </location>
</feature>
<protein>
    <submittedName>
        <fullName evidence="7">O-acetylserine/cysteine exporter</fullName>
    </submittedName>
</protein>
<reference evidence="8" key="1">
    <citation type="submission" date="2019-02" db="EMBL/GenBank/DDBJ databases">
        <title>Complete genome sequence of Rhodoferax sp. Gr-4.</title>
        <authorList>
            <person name="Jin L."/>
        </authorList>
    </citation>
    <scope>NUCLEOTIDE SEQUENCE [LARGE SCALE GENOMIC DNA]</scope>
    <source>
        <strain evidence="8">Gr-4</strain>
    </source>
</reference>
<evidence type="ECO:0000256" key="5">
    <source>
        <dbReference type="SAM" id="Phobius"/>
    </source>
</evidence>
<keyword evidence="2 5" id="KW-0812">Transmembrane</keyword>
<feature type="transmembrane region" description="Helical" evidence="5">
    <location>
        <begin position="52"/>
        <end position="71"/>
    </location>
</feature>
<accession>A0A515EVP5</accession>
<feature type="transmembrane region" description="Helical" evidence="5">
    <location>
        <begin position="202"/>
        <end position="223"/>
    </location>
</feature>
<evidence type="ECO:0000313" key="8">
    <source>
        <dbReference type="Proteomes" id="UP000317365"/>
    </source>
</evidence>
<evidence type="ECO:0000256" key="2">
    <source>
        <dbReference type="ARBA" id="ARBA00022692"/>
    </source>
</evidence>
<dbReference type="PANTHER" id="PTHR32322:SF9">
    <property type="entry name" value="AMINO-ACID METABOLITE EFFLUX PUMP-RELATED"/>
    <property type="match status" value="1"/>
</dbReference>
<sequence length="290" mass="30974">MGVVVLWGLNFVVMKVGLQGLSPMLLGALRFAAASLPFLWWVGRPPLPWRYVLGYGLAQGLGQFGLLFWGLQLGMTAGMASVVMQMQAFFTLLLAAPVLGERARSWQWAGLVLALGGLVAIASAHGQGPGQMTLVGLVLTASAAFMWAVSNIVVRLAARHGSYAPFPFIVWTSVVPILPFTGLAIWSDGWDSVVAQVSSLRWPAVASVLYLAWLATLLAYTMWTQLLQRHSAGKVTPFSLLVPVVGLTAAALAFGEVPRLLQWVGTGAVLLGLAVNQGGQWWIARRPAAS</sequence>
<dbReference type="Proteomes" id="UP000317365">
    <property type="component" value="Chromosome"/>
</dbReference>
<evidence type="ECO:0000256" key="1">
    <source>
        <dbReference type="ARBA" id="ARBA00004141"/>
    </source>
</evidence>
<feature type="transmembrane region" description="Helical" evidence="5">
    <location>
        <begin position="260"/>
        <end position="284"/>
    </location>
</feature>
<comment type="subcellular location">
    <subcellularLocation>
        <location evidence="1">Membrane</location>
        <topology evidence="1">Multi-pass membrane protein</topology>
    </subcellularLocation>
</comment>
<dbReference type="EMBL" id="CP036282">
    <property type="protein sequence ID" value="QDL56643.1"/>
    <property type="molecule type" value="Genomic_DNA"/>
</dbReference>
<feature type="transmembrane region" description="Helical" evidence="5">
    <location>
        <begin position="77"/>
        <end position="96"/>
    </location>
</feature>
<keyword evidence="8" id="KW-1185">Reference proteome</keyword>
<dbReference type="KEGG" id="rhg:EXZ61_03100"/>
<dbReference type="Pfam" id="PF00892">
    <property type="entry name" value="EamA"/>
    <property type="match status" value="2"/>
</dbReference>
<dbReference type="GO" id="GO:0016020">
    <property type="term" value="C:membrane"/>
    <property type="evidence" value="ECO:0007669"/>
    <property type="project" value="UniProtKB-SubCell"/>
</dbReference>
<feature type="transmembrane region" description="Helical" evidence="5">
    <location>
        <begin position="132"/>
        <end position="154"/>
    </location>
</feature>
<evidence type="ECO:0000256" key="4">
    <source>
        <dbReference type="ARBA" id="ARBA00023136"/>
    </source>
</evidence>